<feature type="transmembrane region" description="Helical" evidence="8">
    <location>
        <begin position="122"/>
        <end position="144"/>
    </location>
</feature>
<feature type="transmembrane region" description="Helical" evidence="8">
    <location>
        <begin position="183"/>
        <end position="206"/>
    </location>
</feature>
<evidence type="ECO:0000256" key="3">
    <source>
        <dbReference type="ARBA" id="ARBA00022475"/>
    </source>
</evidence>
<dbReference type="InterPro" id="IPR020846">
    <property type="entry name" value="MFS_dom"/>
</dbReference>
<dbReference type="EMBL" id="LAXD01000001">
    <property type="protein sequence ID" value="KWX01227.1"/>
    <property type="molecule type" value="Genomic_DNA"/>
</dbReference>
<evidence type="ECO:0000256" key="4">
    <source>
        <dbReference type="ARBA" id="ARBA00022692"/>
    </source>
</evidence>
<dbReference type="STRING" id="1469144.LI90_2255"/>
<evidence type="ECO:0000256" key="6">
    <source>
        <dbReference type="ARBA" id="ARBA00023136"/>
    </source>
</evidence>
<evidence type="ECO:0000256" key="2">
    <source>
        <dbReference type="ARBA" id="ARBA00022448"/>
    </source>
</evidence>
<feature type="transmembrane region" description="Helical" evidence="8">
    <location>
        <begin position="289"/>
        <end position="310"/>
    </location>
</feature>
<feature type="transmembrane region" description="Helical" evidence="8">
    <location>
        <begin position="476"/>
        <end position="493"/>
    </location>
</feature>
<evidence type="ECO:0000256" key="5">
    <source>
        <dbReference type="ARBA" id="ARBA00022989"/>
    </source>
</evidence>
<dbReference type="PROSITE" id="PS50850">
    <property type="entry name" value="MFS"/>
    <property type="match status" value="1"/>
</dbReference>
<dbReference type="InterPro" id="IPR004638">
    <property type="entry name" value="EmrB-like"/>
</dbReference>
<evidence type="ECO:0000256" key="1">
    <source>
        <dbReference type="ARBA" id="ARBA00004651"/>
    </source>
</evidence>
<feature type="region of interest" description="Disordered" evidence="7">
    <location>
        <begin position="1"/>
        <end position="23"/>
    </location>
</feature>
<dbReference type="InterPro" id="IPR011701">
    <property type="entry name" value="MFS"/>
</dbReference>
<comment type="subcellular location">
    <subcellularLocation>
        <location evidence="1">Cell membrane</location>
        <topology evidence="1">Multi-pass membrane protein</topology>
    </subcellularLocation>
</comment>
<keyword evidence="11" id="KW-1185">Reference proteome</keyword>
<dbReference type="GO" id="GO:0022857">
    <property type="term" value="F:transmembrane transporter activity"/>
    <property type="evidence" value="ECO:0007669"/>
    <property type="project" value="InterPro"/>
</dbReference>
<dbReference type="PATRIC" id="fig|1469144.10.peg.2444"/>
<name>A0A132MTN7_9ACTN</name>
<feature type="transmembrane region" description="Helical" evidence="8">
    <location>
        <begin position="351"/>
        <end position="370"/>
    </location>
</feature>
<dbReference type="NCBIfam" id="TIGR00711">
    <property type="entry name" value="efflux_EmrB"/>
    <property type="match status" value="1"/>
</dbReference>
<keyword evidence="5 8" id="KW-1133">Transmembrane helix</keyword>
<feature type="transmembrane region" description="Helical" evidence="8">
    <location>
        <begin position="65"/>
        <end position="90"/>
    </location>
</feature>
<keyword evidence="6 8" id="KW-0472">Membrane</keyword>
<feature type="domain" description="Major facilitator superfamily (MFS) profile" evidence="9">
    <location>
        <begin position="31"/>
        <end position="498"/>
    </location>
</feature>
<keyword evidence="2" id="KW-0813">Transport</keyword>
<dbReference type="GO" id="GO:0005886">
    <property type="term" value="C:plasma membrane"/>
    <property type="evidence" value="ECO:0007669"/>
    <property type="project" value="UniProtKB-SubCell"/>
</dbReference>
<evidence type="ECO:0000313" key="11">
    <source>
        <dbReference type="Proteomes" id="UP000070188"/>
    </source>
</evidence>
<dbReference type="PANTHER" id="PTHR23501:SF1">
    <property type="entry name" value="TRANSPORT PROTEIN HSRA-RELATED"/>
    <property type="match status" value="1"/>
</dbReference>
<dbReference type="InterPro" id="IPR036259">
    <property type="entry name" value="MFS_trans_sf"/>
</dbReference>
<dbReference type="Gene3D" id="1.20.1720.10">
    <property type="entry name" value="Multidrug resistance protein D"/>
    <property type="match status" value="1"/>
</dbReference>
<dbReference type="CDD" id="cd17503">
    <property type="entry name" value="MFS_LmrB_MDR_like"/>
    <property type="match status" value="1"/>
</dbReference>
<feature type="compositionally biased region" description="Polar residues" evidence="7">
    <location>
        <begin position="1"/>
        <end position="21"/>
    </location>
</feature>
<keyword evidence="4 8" id="KW-0812">Transmembrane</keyword>
<dbReference type="Gene3D" id="1.20.1250.20">
    <property type="entry name" value="MFS general substrate transporter like domains"/>
    <property type="match status" value="1"/>
</dbReference>
<feature type="transmembrane region" description="Helical" evidence="8">
    <location>
        <begin position="218"/>
        <end position="237"/>
    </location>
</feature>
<evidence type="ECO:0000256" key="7">
    <source>
        <dbReference type="SAM" id="MobiDB-lite"/>
    </source>
</evidence>
<feature type="region of interest" description="Disordered" evidence="7">
    <location>
        <begin position="500"/>
        <end position="526"/>
    </location>
</feature>
<protein>
    <submittedName>
        <fullName evidence="10">Drug resistance transporter</fullName>
    </submittedName>
</protein>
<dbReference type="PRINTS" id="PR01036">
    <property type="entry name" value="TCRTETB"/>
</dbReference>
<organism evidence="10 11">
    <name type="scientific">Carbonactinospora thermoautotrophica</name>
    <dbReference type="NCBI Taxonomy" id="1469144"/>
    <lineage>
        <taxon>Bacteria</taxon>
        <taxon>Bacillati</taxon>
        <taxon>Actinomycetota</taxon>
        <taxon>Actinomycetes</taxon>
        <taxon>Kitasatosporales</taxon>
        <taxon>Carbonactinosporaceae</taxon>
        <taxon>Carbonactinospora</taxon>
    </lineage>
</organism>
<gene>
    <name evidence="10" type="ORF">LI90_2255</name>
</gene>
<evidence type="ECO:0000313" key="10">
    <source>
        <dbReference type="EMBL" id="KWX01227.1"/>
    </source>
</evidence>
<feature type="transmembrane region" description="Helical" evidence="8">
    <location>
        <begin position="249"/>
        <end position="268"/>
    </location>
</feature>
<evidence type="ECO:0000259" key="9">
    <source>
        <dbReference type="PROSITE" id="PS50850"/>
    </source>
</evidence>
<dbReference type="Pfam" id="PF07690">
    <property type="entry name" value="MFS_1"/>
    <property type="match status" value="1"/>
</dbReference>
<dbReference type="PANTHER" id="PTHR23501">
    <property type="entry name" value="MAJOR FACILITATOR SUPERFAMILY"/>
    <property type="match status" value="1"/>
</dbReference>
<dbReference type="RefSeq" id="WP_096059035.1">
    <property type="nucleotide sequence ID" value="NZ_LAXD01000001.1"/>
</dbReference>
<reference evidence="11" key="1">
    <citation type="submission" date="2015-04" db="EMBL/GenBank/DDBJ databases">
        <title>Physiological reanalysis, assessment of diazotrophy, and genome sequences of multiple isolates of Streptomyces thermoautotrophicus.</title>
        <authorList>
            <person name="MacKellar D.C."/>
            <person name="Lieber L."/>
            <person name="Norman J."/>
            <person name="Bolger A."/>
            <person name="Tobin C."/>
            <person name="Murray J.W."/>
            <person name="Chang R."/>
            <person name="Ford T."/>
            <person name="Nguyen P.Q."/>
            <person name="Woodward J."/>
            <person name="Permingeat H."/>
            <person name="Joshi N.S."/>
            <person name="Silver P.A."/>
            <person name="Usadel B."/>
            <person name="Rutherford A.W."/>
            <person name="Friesen M."/>
            <person name="Prell J."/>
        </authorList>
    </citation>
    <scope>NUCLEOTIDE SEQUENCE [LARGE SCALE GENOMIC DNA]</scope>
    <source>
        <strain evidence="11">H1</strain>
    </source>
</reference>
<keyword evidence="3" id="KW-1003">Cell membrane</keyword>
<sequence length="526" mass="54504">MTTAPSPTADFTSTGQATTSDDGPGHGPMAVAMVVVLGSLLPILDMTVVNVALNHLSQGFDAPLVTIQWVATGYTLALATVIPITAWAVGRFGTKRLYMFSIGLFAFGSALAGLAWNAESLIAFRVLQGLGGGMIMPVGMTIIIRAADPERMGRMMSILGIPVLVGPLAGPILGGWLVDDVSWRWIFFINIPIGMLALILAAQIFPRDTPRLTHRLDLPGLLMLSPGLTALIYGLAVGGERSDPGSAGALVPTVLGVVLVTAFVARALTARHPLIDLRLFRRRPFTAAAGTLTLFACAYFGSMLLLPLYYQVVRGQSATASGLLGVPQVMATGITMQIAGRLIDKIAPGRIVLTGVGLASAGFLAFTTQVGAHTPYWVLVGALSVMGVGVGMTMMPTTAAATRNLSHEEVPVASTTLNIIQQVAVSAGTALMSVLLAGAIADRLPATAGSGLGAVHALGARHAIAPRLADAFQRTYGWAVALMLVALLPALLLPRRMPKPAATPADPANRIPSALAKAQAPSPDGS</sequence>
<evidence type="ECO:0000256" key="8">
    <source>
        <dbReference type="SAM" id="Phobius"/>
    </source>
</evidence>
<feature type="transmembrane region" description="Helical" evidence="8">
    <location>
        <begin position="423"/>
        <end position="441"/>
    </location>
</feature>
<dbReference type="AlphaFoldDB" id="A0A132MTN7"/>
<accession>A0A132MTN7</accession>
<dbReference type="Proteomes" id="UP000070188">
    <property type="component" value="Unassembled WGS sequence"/>
</dbReference>
<dbReference type="SUPFAM" id="SSF103473">
    <property type="entry name" value="MFS general substrate transporter"/>
    <property type="match status" value="1"/>
</dbReference>
<comment type="caution">
    <text evidence="10">The sequence shown here is derived from an EMBL/GenBank/DDBJ whole genome shotgun (WGS) entry which is preliminary data.</text>
</comment>
<proteinExistence type="predicted"/>
<feature type="transmembrane region" description="Helical" evidence="8">
    <location>
        <begin position="376"/>
        <end position="402"/>
    </location>
</feature>
<dbReference type="OrthoDB" id="9812221at2"/>
<feature type="transmembrane region" description="Helical" evidence="8">
    <location>
        <begin position="30"/>
        <end position="53"/>
    </location>
</feature>
<feature type="transmembrane region" description="Helical" evidence="8">
    <location>
        <begin position="156"/>
        <end position="177"/>
    </location>
</feature>
<feature type="transmembrane region" description="Helical" evidence="8">
    <location>
        <begin position="97"/>
        <end position="116"/>
    </location>
</feature>